<evidence type="ECO:0000256" key="2">
    <source>
        <dbReference type="ARBA" id="ARBA00022475"/>
    </source>
</evidence>
<evidence type="ECO:0000256" key="1">
    <source>
        <dbReference type="ARBA" id="ARBA00006139"/>
    </source>
</evidence>
<dbReference type="PANTHER" id="PTHR33695:SF1">
    <property type="entry name" value="LIPOPROTEIN SIGNAL PEPTIDASE"/>
    <property type="match status" value="1"/>
</dbReference>
<feature type="transmembrane region" description="Helical" evidence="9">
    <location>
        <begin position="106"/>
        <end position="129"/>
    </location>
</feature>
<keyword evidence="7 9" id="KW-1133">Transmembrane helix</keyword>
<keyword evidence="12" id="KW-0449">Lipoprotein</keyword>
<evidence type="ECO:0000256" key="5">
    <source>
        <dbReference type="ARBA" id="ARBA00022750"/>
    </source>
</evidence>
<evidence type="ECO:0000313" key="13">
    <source>
        <dbReference type="Proteomes" id="UP001156870"/>
    </source>
</evidence>
<keyword evidence="5 9" id="KW-0064">Aspartyl protease</keyword>
<sequence length="176" mass="19507">MALMKAGSGLSISKVTWLWYAIALVVIGLDQWSKAAVSASLQYGEPVVFTSFFNFTLLHNYGAAFSFLSDAGGWQRWFFGIIAAVVSSVLVVWIARIEAHKRWEPLALALILGGAIGNLYDRVVLGYVVDFIVFHYEEHAWPAFNIADMAISGGAMMLIIDLFWIKSSEKDAQQSH</sequence>
<keyword evidence="6 9" id="KW-0378">Hydrolase</keyword>
<dbReference type="EC" id="3.4.23.36" evidence="9"/>
<evidence type="ECO:0000256" key="8">
    <source>
        <dbReference type="ARBA" id="ARBA00023136"/>
    </source>
</evidence>
<comment type="similarity">
    <text evidence="1 9 11">Belongs to the peptidase A8 family.</text>
</comment>
<evidence type="ECO:0000256" key="10">
    <source>
        <dbReference type="RuleBase" id="RU000594"/>
    </source>
</evidence>
<keyword evidence="4 9" id="KW-0812">Transmembrane</keyword>
<dbReference type="GO" id="GO:0004190">
    <property type="term" value="F:aspartic-type endopeptidase activity"/>
    <property type="evidence" value="ECO:0007669"/>
    <property type="project" value="UniProtKB-UniRule"/>
</dbReference>
<keyword evidence="8 9" id="KW-0472">Membrane</keyword>
<protein>
    <recommendedName>
        <fullName evidence="9">Lipoprotein signal peptidase</fullName>
        <ecNumber evidence="9">3.4.23.36</ecNumber>
    </recommendedName>
    <alternativeName>
        <fullName evidence="9">Prolipoprotein signal peptidase</fullName>
    </alternativeName>
    <alternativeName>
        <fullName evidence="9">Signal peptidase II</fullName>
        <shortName evidence="9">SPase II</shortName>
    </alternativeName>
</protein>
<dbReference type="NCBIfam" id="TIGR00077">
    <property type="entry name" value="lspA"/>
    <property type="match status" value="1"/>
</dbReference>
<comment type="subcellular location">
    <subcellularLocation>
        <location evidence="9">Cell membrane</location>
        <topology evidence="9">Multi-pass membrane protein</topology>
    </subcellularLocation>
</comment>
<gene>
    <name evidence="9 12" type="primary">lspA</name>
    <name evidence="12" type="ORF">GCM10007877_37530</name>
</gene>
<dbReference type="PRINTS" id="PR00781">
    <property type="entry name" value="LIPOSIGPTASE"/>
</dbReference>
<evidence type="ECO:0000256" key="7">
    <source>
        <dbReference type="ARBA" id="ARBA00022989"/>
    </source>
</evidence>
<dbReference type="PANTHER" id="PTHR33695">
    <property type="entry name" value="LIPOPROTEIN SIGNAL PEPTIDASE"/>
    <property type="match status" value="1"/>
</dbReference>
<dbReference type="GO" id="GO:0006508">
    <property type="term" value="P:proteolysis"/>
    <property type="evidence" value="ECO:0007669"/>
    <property type="project" value="UniProtKB-KW"/>
</dbReference>
<evidence type="ECO:0000313" key="12">
    <source>
        <dbReference type="EMBL" id="GLS28034.1"/>
    </source>
</evidence>
<accession>A0AA37T708</accession>
<keyword evidence="3 9" id="KW-0645">Protease</keyword>
<dbReference type="HAMAP" id="MF_00161">
    <property type="entry name" value="LspA"/>
    <property type="match status" value="1"/>
</dbReference>
<keyword evidence="2 9" id="KW-1003">Cell membrane</keyword>
<feature type="transmembrane region" description="Helical" evidence="9">
    <location>
        <begin position="141"/>
        <end position="165"/>
    </location>
</feature>
<comment type="catalytic activity">
    <reaction evidence="9 10">
        <text>Release of signal peptides from bacterial membrane prolipoproteins. Hydrolyzes -Xaa-Yaa-Zaa-|-(S,diacylglyceryl)Cys-, in which Xaa is hydrophobic (preferably Leu), and Yaa (Ala or Ser) and Zaa (Gly or Ala) have small, neutral side chains.</text>
        <dbReference type="EC" id="3.4.23.36"/>
    </reaction>
</comment>
<feature type="active site" evidence="9">
    <location>
        <position position="130"/>
    </location>
</feature>
<dbReference type="PROSITE" id="PS00855">
    <property type="entry name" value="SPASE_II"/>
    <property type="match status" value="1"/>
</dbReference>
<dbReference type="EMBL" id="BSPD01000095">
    <property type="protein sequence ID" value="GLS28034.1"/>
    <property type="molecule type" value="Genomic_DNA"/>
</dbReference>
<evidence type="ECO:0000256" key="4">
    <source>
        <dbReference type="ARBA" id="ARBA00022692"/>
    </source>
</evidence>
<evidence type="ECO:0000256" key="3">
    <source>
        <dbReference type="ARBA" id="ARBA00022670"/>
    </source>
</evidence>
<feature type="transmembrane region" description="Helical" evidence="9">
    <location>
        <begin position="17"/>
        <end position="35"/>
    </location>
</feature>
<name>A0AA37T708_9GAMM</name>
<evidence type="ECO:0000256" key="9">
    <source>
        <dbReference type="HAMAP-Rule" id="MF_00161"/>
    </source>
</evidence>
<comment type="caution">
    <text evidence="12">The sequence shown here is derived from an EMBL/GenBank/DDBJ whole genome shotgun (WGS) entry which is preliminary data.</text>
</comment>
<feature type="active site" evidence="9">
    <location>
        <position position="148"/>
    </location>
</feature>
<keyword evidence="13" id="KW-1185">Reference proteome</keyword>
<dbReference type="InterPro" id="IPR001872">
    <property type="entry name" value="Peptidase_A8"/>
</dbReference>
<dbReference type="Pfam" id="PF01252">
    <property type="entry name" value="Peptidase_A8"/>
    <property type="match status" value="1"/>
</dbReference>
<dbReference type="Proteomes" id="UP001156870">
    <property type="component" value="Unassembled WGS sequence"/>
</dbReference>
<proteinExistence type="inferred from homology"/>
<reference evidence="12 13" key="1">
    <citation type="journal article" date="2014" name="Int. J. Syst. Evol. Microbiol.">
        <title>Complete genome sequence of Corynebacterium casei LMG S-19264T (=DSM 44701T), isolated from a smear-ripened cheese.</title>
        <authorList>
            <consortium name="US DOE Joint Genome Institute (JGI-PGF)"/>
            <person name="Walter F."/>
            <person name="Albersmeier A."/>
            <person name="Kalinowski J."/>
            <person name="Ruckert C."/>
        </authorList>
    </citation>
    <scope>NUCLEOTIDE SEQUENCE [LARGE SCALE GENOMIC DNA]</scope>
    <source>
        <strain evidence="12 13">NBRC 110095</strain>
    </source>
</reference>
<organism evidence="12 13">
    <name type="scientific">Marinibactrum halimedae</name>
    <dbReference type="NCBI Taxonomy" id="1444977"/>
    <lineage>
        <taxon>Bacteria</taxon>
        <taxon>Pseudomonadati</taxon>
        <taxon>Pseudomonadota</taxon>
        <taxon>Gammaproteobacteria</taxon>
        <taxon>Cellvibrionales</taxon>
        <taxon>Cellvibrionaceae</taxon>
        <taxon>Marinibactrum</taxon>
    </lineage>
</organism>
<evidence type="ECO:0000256" key="11">
    <source>
        <dbReference type="RuleBase" id="RU004181"/>
    </source>
</evidence>
<dbReference type="GO" id="GO:0005886">
    <property type="term" value="C:plasma membrane"/>
    <property type="evidence" value="ECO:0007669"/>
    <property type="project" value="UniProtKB-SubCell"/>
</dbReference>
<comment type="pathway">
    <text evidence="9">Protein modification; lipoprotein biosynthesis (signal peptide cleavage).</text>
</comment>
<comment type="function">
    <text evidence="9 10">This protein specifically catalyzes the removal of signal peptides from prolipoproteins.</text>
</comment>
<feature type="transmembrane region" description="Helical" evidence="9">
    <location>
        <begin position="74"/>
        <end position="94"/>
    </location>
</feature>
<dbReference type="AlphaFoldDB" id="A0AA37T708"/>
<evidence type="ECO:0000256" key="6">
    <source>
        <dbReference type="ARBA" id="ARBA00022801"/>
    </source>
</evidence>